<accession>A0A1X7TJX8</accession>
<evidence type="ECO:0000256" key="3">
    <source>
        <dbReference type="PROSITE-ProRule" id="PRU00023"/>
    </source>
</evidence>
<feature type="repeat" description="ANK" evidence="3">
    <location>
        <begin position="1279"/>
        <end position="1300"/>
    </location>
</feature>
<dbReference type="Pfam" id="PF13637">
    <property type="entry name" value="Ank_4"/>
    <property type="match status" value="1"/>
</dbReference>
<dbReference type="EnsemblMetazoa" id="Aqu2.1.15192_001">
    <property type="protein sequence ID" value="Aqu2.1.15192_001"/>
    <property type="gene ID" value="Aqu2.1.15192"/>
</dbReference>
<keyword evidence="1" id="KW-0677">Repeat</keyword>
<dbReference type="InterPro" id="IPR002110">
    <property type="entry name" value="Ankyrin_rpt"/>
</dbReference>
<dbReference type="InParanoid" id="A0A1X7TJX8"/>
<feature type="repeat" description="ANK" evidence="3">
    <location>
        <begin position="1245"/>
        <end position="1265"/>
    </location>
</feature>
<dbReference type="PANTHER" id="PTHR24198:SF165">
    <property type="entry name" value="ANKYRIN REPEAT-CONTAINING PROTEIN-RELATED"/>
    <property type="match status" value="1"/>
</dbReference>
<dbReference type="SMART" id="SM00248">
    <property type="entry name" value="ANK"/>
    <property type="match status" value="25"/>
</dbReference>
<feature type="repeat" description="ANK" evidence="3">
    <location>
        <begin position="1143"/>
        <end position="1175"/>
    </location>
</feature>
<evidence type="ECO:0000256" key="1">
    <source>
        <dbReference type="ARBA" id="ARBA00022737"/>
    </source>
</evidence>
<dbReference type="InterPro" id="IPR011029">
    <property type="entry name" value="DEATH-like_dom_sf"/>
</dbReference>
<protein>
    <submittedName>
        <fullName evidence="5">Uncharacterized protein</fullName>
    </submittedName>
</protein>
<sequence>MASRATGTRPRTSSFAPFINVCNKELSINDFYDIYETIEQLSASWKQIAISLRLKINTINKIEADCRAHTITCLQKVLEHWLKKDYYYERYGVPCWRRVCVAVKEGGDPALADEIAREHPLPATTGGATSHPLPATTGGATPHPLPATTGGATSHPLPATTGEATPHPLRTTTEGATPHPLPATTGGATLHPLPATTGGGYFVGGPTDGILHNKEKSLSGGGNSSHNESLPIARIDISPVDVVMSPAGTEKSNDSTIYAHHPEKNHPLTNKIYELKDEFADALQLTMESFENKPDFLHKIIEYLKRRVHTLLGPSKSDSATEQAVREEFSDIKTMTDLFSTLEYKYVSWFNYELVPRLVRVFLSDYRTLKRTWSEYEEKLKDYFINSGGLLKDADAIDFGITDVPPGTRVMIARVDSDDYTPTDLFFYRRAIPKGCDIPHFNLYFLRVRPGSLILQYLIPDYLYSLLFSLTTKLQQQLACIGISELTCGEDGQYNLRKFSIEEVKHSSIDIDICDPLWYENTCTPLHEAAWRGLKDEVQWLLNEFGYSTYHRGLHGWTPLHSASYGGHIEILQLFIHQYGIDPNEGDDNSVSSIHMASYKGHLSIVQYLVDTCHVPPDQPDNSNNTALLYSAMGGHSDLVEFFIERNCNTSHINCEDSSLSLLACKSGELALVHKLELLNLFSPDSSDFYGSGILHYSSMSNSIELLNYLFNRYQLSVDVKNSSGVTPLHIASWFASSSVVEYIVSIQGNEALLVSDIDGKSCLHYACDAATHVPAGIVYSKLMAQSDAPVIGITNCTQIKQNIDFTKRNERVKMLSSLLKKASTCPNFDINATTNDGLSLLHYASHSGSTLLVKALEEYNINGTLTNDGKSPVHYAAWSGSTSVLSYIISQYNLNANDTNVDGRTPLVYSSQSSSINSVKYLINNHNSDPNITNKYGMTCLHRSCRNGHIDITQYLIEVQQCDINKTDNYSRTLVHHAAWSGNFDLVQYLIIEQGLSPTAADENGLTALHYASWSLNSSLVKELITTYQLDPYQADSNGKLPIHYAAESGDILLLDLYVKDYKCSLSLTHNNGWNIIHFSSSRGHTHFIKHLVEIHQLDLCSVRNDGGMASIHLACVEGRLNLVQYIIEHIPLSLELPHIEVGHTPFLTAVYFNQLEVIKYLISKKCDISATDGGGSGAVHISIGMGHLNVLKYLIDNNYCNPNATDHQDRTSLHVAVAANKYELLEYLLEIKPSLLIDVQSKDGDTPLHLACRRKRQKMVPLLTSSTNTNLLITNKKGQTPLHLAVASGHKDTTEALLFSVTGSSTHHDLLTAVDDEGSTVLHTACSNGHIDVFLYLCSIYPDGINALDNRKRTILHAACEGGNIELVQLVVDNCALNPEASDKDGITCMHILAERGDTAIFQYVKTHVATNYIPYDDNGHTPLHYASLFKRNEMALYLINSCHYNPDDPDYNGYTSVH</sequence>
<evidence type="ECO:0000313" key="5">
    <source>
        <dbReference type="EnsemblMetazoa" id="Aqu2.1.15192_001"/>
    </source>
</evidence>
<dbReference type="CDD" id="cd01670">
    <property type="entry name" value="Death"/>
    <property type="match status" value="1"/>
</dbReference>
<dbReference type="PANTHER" id="PTHR24198">
    <property type="entry name" value="ANKYRIN REPEAT AND PROTEIN KINASE DOMAIN-CONTAINING PROTEIN"/>
    <property type="match status" value="1"/>
</dbReference>
<dbReference type="OrthoDB" id="6147539at2759"/>
<keyword evidence="2 3" id="KW-0040">ANK repeat</keyword>
<dbReference type="Pfam" id="PF12796">
    <property type="entry name" value="Ank_2"/>
    <property type="match status" value="9"/>
</dbReference>
<organism evidence="5">
    <name type="scientific">Amphimedon queenslandica</name>
    <name type="common">Sponge</name>
    <dbReference type="NCBI Taxonomy" id="400682"/>
    <lineage>
        <taxon>Eukaryota</taxon>
        <taxon>Metazoa</taxon>
        <taxon>Porifera</taxon>
        <taxon>Demospongiae</taxon>
        <taxon>Heteroscleromorpha</taxon>
        <taxon>Haplosclerida</taxon>
        <taxon>Niphatidae</taxon>
        <taxon>Amphimedon</taxon>
    </lineage>
</organism>
<evidence type="ECO:0000256" key="4">
    <source>
        <dbReference type="SAM" id="MobiDB-lite"/>
    </source>
</evidence>
<dbReference type="SUPFAM" id="SSF48403">
    <property type="entry name" value="Ankyrin repeat"/>
    <property type="match status" value="4"/>
</dbReference>
<proteinExistence type="predicted"/>
<reference evidence="5" key="1">
    <citation type="submission" date="2017-05" db="UniProtKB">
        <authorList>
            <consortium name="EnsemblMetazoa"/>
        </authorList>
    </citation>
    <scope>IDENTIFICATION</scope>
</reference>
<name>A0A1X7TJX8_AMPQE</name>
<dbReference type="InterPro" id="IPR036770">
    <property type="entry name" value="Ankyrin_rpt-contain_sf"/>
</dbReference>
<feature type="region of interest" description="Disordered" evidence="4">
    <location>
        <begin position="121"/>
        <end position="179"/>
    </location>
</feature>
<dbReference type="PROSITE" id="PS50088">
    <property type="entry name" value="ANK_REPEAT"/>
    <property type="match status" value="4"/>
</dbReference>
<dbReference type="PROSITE" id="PS50297">
    <property type="entry name" value="ANK_REP_REGION"/>
    <property type="match status" value="4"/>
</dbReference>
<dbReference type="Gene3D" id="1.10.533.10">
    <property type="entry name" value="Death Domain, Fas"/>
    <property type="match status" value="1"/>
</dbReference>
<dbReference type="Gene3D" id="1.25.40.20">
    <property type="entry name" value="Ankyrin repeat-containing domain"/>
    <property type="match status" value="6"/>
</dbReference>
<feature type="repeat" description="ANK" evidence="3">
    <location>
        <begin position="555"/>
        <end position="588"/>
    </location>
</feature>
<evidence type="ECO:0000256" key="2">
    <source>
        <dbReference type="ARBA" id="ARBA00023043"/>
    </source>
</evidence>